<sequence length="68" mass="7677">MAVQWVYATGSAWVTLDRNAQTQIETLWSRDASSWIDSSSFRGPVYVDTSEMLLMSAGLSYAIARRRD</sequence>
<protein>
    <submittedName>
        <fullName evidence="1">Uncharacterized protein</fullName>
    </submittedName>
</protein>
<keyword evidence="2" id="KW-1185">Reference proteome</keyword>
<proteinExistence type="predicted"/>
<evidence type="ECO:0000313" key="1">
    <source>
        <dbReference type="EMBL" id="KAG2193514.1"/>
    </source>
</evidence>
<organism evidence="1 2">
    <name type="scientific">Mucor saturninus</name>
    <dbReference type="NCBI Taxonomy" id="64648"/>
    <lineage>
        <taxon>Eukaryota</taxon>
        <taxon>Fungi</taxon>
        <taxon>Fungi incertae sedis</taxon>
        <taxon>Mucoromycota</taxon>
        <taxon>Mucoromycotina</taxon>
        <taxon>Mucoromycetes</taxon>
        <taxon>Mucorales</taxon>
        <taxon>Mucorineae</taxon>
        <taxon>Mucoraceae</taxon>
        <taxon>Mucor</taxon>
    </lineage>
</organism>
<gene>
    <name evidence="1" type="ORF">INT47_004749</name>
</gene>
<reference evidence="1" key="1">
    <citation type="submission" date="2020-12" db="EMBL/GenBank/DDBJ databases">
        <title>Metabolic potential, ecology and presence of endohyphal bacteria is reflected in genomic diversity of Mucoromycotina.</title>
        <authorList>
            <person name="Muszewska A."/>
            <person name="Okrasinska A."/>
            <person name="Steczkiewicz K."/>
            <person name="Drgas O."/>
            <person name="Orlowska M."/>
            <person name="Perlinska-Lenart U."/>
            <person name="Aleksandrzak-Piekarczyk T."/>
            <person name="Szatraj K."/>
            <person name="Zielenkiewicz U."/>
            <person name="Pilsyk S."/>
            <person name="Malc E."/>
            <person name="Mieczkowski P."/>
            <person name="Kruszewska J.S."/>
            <person name="Biernat P."/>
            <person name="Pawlowska J."/>
        </authorList>
    </citation>
    <scope>NUCLEOTIDE SEQUENCE</scope>
    <source>
        <strain evidence="1">WA0000017839</strain>
    </source>
</reference>
<name>A0A8H7QIU5_9FUNG</name>
<comment type="caution">
    <text evidence="1">The sequence shown here is derived from an EMBL/GenBank/DDBJ whole genome shotgun (WGS) entry which is preliminary data.</text>
</comment>
<evidence type="ECO:0000313" key="2">
    <source>
        <dbReference type="Proteomes" id="UP000603453"/>
    </source>
</evidence>
<dbReference type="AlphaFoldDB" id="A0A8H7QIU5"/>
<dbReference type="Proteomes" id="UP000603453">
    <property type="component" value="Unassembled WGS sequence"/>
</dbReference>
<accession>A0A8H7QIU5</accession>
<dbReference type="EMBL" id="JAEPRD010000230">
    <property type="protein sequence ID" value="KAG2193514.1"/>
    <property type="molecule type" value="Genomic_DNA"/>
</dbReference>